<accession>X1I2A5</accession>
<name>X1I2A5_9ZZZZ</name>
<protein>
    <submittedName>
        <fullName evidence="1">Uncharacterized protein</fullName>
    </submittedName>
</protein>
<feature type="non-terminal residue" evidence="1">
    <location>
        <position position="1"/>
    </location>
</feature>
<organism evidence="1">
    <name type="scientific">marine sediment metagenome</name>
    <dbReference type="NCBI Taxonomy" id="412755"/>
    <lineage>
        <taxon>unclassified sequences</taxon>
        <taxon>metagenomes</taxon>
        <taxon>ecological metagenomes</taxon>
    </lineage>
</organism>
<reference evidence="1" key="1">
    <citation type="journal article" date="2014" name="Front. Microbiol.">
        <title>High frequency of phylogenetically diverse reductive dehalogenase-homologous genes in deep subseafloor sedimentary metagenomes.</title>
        <authorList>
            <person name="Kawai M."/>
            <person name="Futagami T."/>
            <person name="Toyoda A."/>
            <person name="Takaki Y."/>
            <person name="Nishi S."/>
            <person name="Hori S."/>
            <person name="Arai W."/>
            <person name="Tsubouchi T."/>
            <person name="Morono Y."/>
            <person name="Uchiyama I."/>
            <person name="Ito T."/>
            <person name="Fujiyama A."/>
            <person name="Inagaki F."/>
            <person name="Takami H."/>
        </authorList>
    </citation>
    <scope>NUCLEOTIDE SEQUENCE</scope>
    <source>
        <strain evidence="1">Expedition CK06-06</strain>
    </source>
</reference>
<gene>
    <name evidence="1" type="ORF">S03H2_27766</name>
</gene>
<proteinExistence type="predicted"/>
<dbReference type="AlphaFoldDB" id="X1I2A5"/>
<dbReference type="EMBL" id="BARU01016712">
    <property type="protein sequence ID" value="GAH51688.1"/>
    <property type="molecule type" value="Genomic_DNA"/>
</dbReference>
<evidence type="ECO:0000313" key="1">
    <source>
        <dbReference type="EMBL" id="GAH51688.1"/>
    </source>
</evidence>
<comment type="caution">
    <text evidence="1">The sequence shown here is derived from an EMBL/GenBank/DDBJ whole genome shotgun (WGS) entry which is preliminary data.</text>
</comment>
<sequence>AHIKSVAGPTLADDSDYTAAAAATGPHHDIDLYVNIKQAIKAAIAADTTDQTQRTITNLGLDNVVALSVSIGVAPSSESAWTGKAFLKINGPKKGICKMLDVQSAAIKVPSFVPTSARSVTFVNLNIEKAYDELGSVLNLFSPQTAAIMYMPLLPDSPDGQPGVQIKRDIISHLGSEILVAQSINKPFSNTGDARPTESFVALSTSNRSALEKSLSLLHSKLIAPNNPDARQQFLGHTLYLIDLLGFIPAFSPGGTTPMQTSIFDWKSEIGNRQLAIDDTSMPQGPKMAFTITDTHLIFGTESTV</sequence>
<feature type="non-terminal residue" evidence="1">
    <location>
        <position position="305"/>
    </location>
</feature>